<evidence type="ECO:0000256" key="1">
    <source>
        <dbReference type="SAM" id="Coils"/>
    </source>
</evidence>
<reference evidence="3 4" key="1">
    <citation type="journal article" date="2024" name="Nat. Commun.">
        <title>Phylogenomics reveals the evolutionary origins of lichenization in chlorophyte algae.</title>
        <authorList>
            <person name="Puginier C."/>
            <person name="Libourel C."/>
            <person name="Otte J."/>
            <person name="Skaloud P."/>
            <person name="Haon M."/>
            <person name="Grisel S."/>
            <person name="Petersen M."/>
            <person name="Berrin J.G."/>
            <person name="Delaux P.M."/>
            <person name="Dal Grande F."/>
            <person name="Keller J."/>
        </authorList>
    </citation>
    <scope>NUCLEOTIDE SEQUENCE [LARGE SCALE GENOMIC DNA]</scope>
    <source>
        <strain evidence="3 4">SAG 2036</strain>
    </source>
</reference>
<sequence>MKGTDAAALQQLWSCDTVKDWGASLETYTERVANFKPDLGELDRHLFAELSVELEQADQPCLKGEELAKLVDWKLKRGKWRPRLLDFVKSNHEDAVKATSGDAFALVRIQSQHTVTQQQVVKAIAALSKLKGVGPATASAAISLYNKRLPFMSDEAIAVTTSAKPRYTVEEYLDVVKALQQKADKLSQEGDEWSARDVERALWSAAHASLPEAESSKPSVKAATKRKRG</sequence>
<keyword evidence="4" id="KW-1185">Reference proteome</keyword>
<keyword evidence="1" id="KW-0175">Coiled coil</keyword>
<evidence type="ECO:0000256" key="2">
    <source>
        <dbReference type="SAM" id="MobiDB-lite"/>
    </source>
</evidence>
<name>A0AAW1NR86_9CHLO</name>
<proteinExistence type="predicted"/>
<dbReference type="Proteomes" id="UP001465755">
    <property type="component" value="Unassembled WGS sequence"/>
</dbReference>
<comment type="caution">
    <text evidence="3">The sequence shown here is derived from an EMBL/GenBank/DDBJ whole genome shotgun (WGS) entry which is preliminary data.</text>
</comment>
<dbReference type="EMBL" id="JALJOQ010000136">
    <property type="protein sequence ID" value="KAK9794651.1"/>
    <property type="molecule type" value="Genomic_DNA"/>
</dbReference>
<dbReference type="AlphaFoldDB" id="A0AAW1NR86"/>
<dbReference type="PANTHER" id="PTHR21521">
    <property type="entry name" value="AMUN, ISOFORM A"/>
    <property type="match status" value="1"/>
</dbReference>
<dbReference type="PANTHER" id="PTHR21521:SF0">
    <property type="entry name" value="AMUN, ISOFORM A"/>
    <property type="match status" value="1"/>
</dbReference>
<evidence type="ECO:0000313" key="3">
    <source>
        <dbReference type="EMBL" id="KAK9794651.1"/>
    </source>
</evidence>
<protein>
    <submittedName>
        <fullName evidence="3">Uncharacterized protein</fullName>
    </submittedName>
</protein>
<feature type="coiled-coil region" evidence="1">
    <location>
        <begin position="169"/>
        <end position="196"/>
    </location>
</feature>
<feature type="region of interest" description="Disordered" evidence="2">
    <location>
        <begin position="207"/>
        <end position="229"/>
    </location>
</feature>
<evidence type="ECO:0000313" key="4">
    <source>
        <dbReference type="Proteomes" id="UP001465755"/>
    </source>
</evidence>
<accession>A0AAW1NR86</accession>
<organism evidence="3 4">
    <name type="scientific">Symbiochloris irregularis</name>
    <dbReference type="NCBI Taxonomy" id="706552"/>
    <lineage>
        <taxon>Eukaryota</taxon>
        <taxon>Viridiplantae</taxon>
        <taxon>Chlorophyta</taxon>
        <taxon>core chlorophytes</taxon>
        <taxon>Trebouxiophyceae</taxon>
        <taxon>Trebouxiales</taxon>
        <taxon>Trebouxiaceae</taxon>
        <taxon>Symbiochloris</taxon>
    </lineage>
</organism>
<gene>
    <name evidence="3" type="ORF">WJX73_010280</name>
</gene>